<gene>
    <name evidence="1" type="ORF">EHS11_03125</name>
</gene>
<reference evidence="1" key="1">
    <citation type="journal article" date="2019" name="PLoS Negl. Trop. Dis.">
        <title>Revisiting the worldwide diversity of Leptospira species in the environment.</title>
        <authorList>
            <person name="Vincent A.T."/>
            <person name="Schiettekatte O."/>
            <person name="Bourhy P."/>
            <person name="Veyrier F.J."/>
            <person name="Picardeau M."/>
        </authorList>
    </citation>
    <scope>NUCLEOTIDE SEQUENCE [LARGE SCALE GENOMIC DNA]</scope>
    <source>
        <strain evidence="1">201400974</strain>
    </source>
</reference>
<dbReference type="EMBL" id="RQHV01000021">
    <property type="protein sequence ID" value="TGN13992.1"/>
    <property type="molecule type" value="Genomic_DNA"/>
</dbReference>
<comment type="caution">
    <text evidence="1">The sequence shown here is derived from an EMBL/GenBank/DDBJ whole genome shotgun (WGS) entry which is preliminary data.</text>
</comment>
<protein>
    <submittedName>
        <fullName evidence="1">Uncharacterized protein</fullName>
    </submittedName>
</protein>
<evidence type="ECO:0000313" key="1">
    <source>
        <dbReference type="EMBL" id="TGN13992.1"/>
    </source>
</evidence>
<dbReference type="OrthoDB" id="319724at2"/>
<dbReference type="RefSeq" id="WP_135762964.1">
    <property type="nucleotide sequence ID" value="NZ_RQHV01000021.1"/>
</dbReference>
<accession>A0A4R9LU90</accession>
<dbReference type="Proteomes" id="UP000298264">
    <property type="component" value="Unassembled WGS sequence"/>
</dbReference>
<name>A0A4R9LU90_9LEPT</name>
<dbReference type="AlphaFoldDB" id="A0A4R9LU90"/>
<keyword evidence="2" id="KW-1185">Reference proteome</keyword>
<sequence length="93" mass="10443">MHGAEDVTFEEAAIRLGKAADLDLRYVFISLEDFFQNLIDKGVTKAAALGYTEIYRSMHLPREVEGERSPRTTTSTTIELWGKNVLRPNLGSI</sequence>
<evidence type="ECO:0000313" key="2">
    <source>
        <dbReference type="Proteomes" id="UP000298264"/>
    </source>
</evidence>
<organism evidence="1 2">
    <name type="scientific">Leptospira ilyithenensis</name>
    <dbReference type="NCBI Taxonomy" id="2484901"/>
    <lineage>
        <taxon>Bacteria</taxon>
        <taxon>Pseudomonadati</taxon>
        <taxon>Spirochaetota</taxon>
        <taxon>Spirochaetia</taxon>
        <taxon>Leptospirales</taxon>
        <taxon>Leptospiraceae</taxon>
        <taxon>Leptospira</taxon>
    </lineage>
</organism>
<proteinExistence type="predicted"/>